<evidence type="ECO:0000256" key="1">
    <source>
        <dbReference type="ARBA" id="ARBA00009437"/>
    </source>
</evidence>
<dbReference type="Pfam" id="PF03466">
    <property type="entry name" value="LysR_substrate"/>
    <property type="match status" value="1"/>
</dbReference>
<dbReference type="Proteomes" id="UP000018840">
    <property type="component" value="Unassembled WGS sequence"/>
</dbReference>
<accession>W1U6X9</accession>
<evidence type="ECO:0000313" key="6">
    <source>
        <dbReference type="EMBL" id="ETI87343.1"/>
    </source>
</evidence>
<comment type="caution">
    <text evidence="6">The sequence shown here is derived from an EMBL/GenBank/DDBJ whole genome shotgun (WGS) entry which is preliminary data.</text>
</comment>
<gene>
    <name evidence="6" type="ORF">Q612_NSC00226G0003</name>
</gene>
<dbReference type="AlphaFoldDB" id="W1U6X9"/>
<comment type="similarity">
    <text evidence="1">Belongs to the LysR transcriptional regulatory family.</text>
</comment>
<dbReference type="Pfam" id="PF00126">
    <property type="entry name" value="HTH_1"/>
    <property type="match status" value="1"/>
</dbReference>
<dbReference type="InterPro" id="IPR000847">
    <property type="entry name" value="LysR_HTH_N"/>
</dbReference>
<dbReference type="CDD" id="cd05466">
    <property type="entry name" value="PBP2_LTTR_substrate"/>
    <property type="match status" value="1"/>
</dbReference>
<dbReference type="Gene3D" id="1.10.10.10">
    <property type="entry name" value="Winged helix-like DNA-binding domain superfamily/Winged helix DNA-binding domain"/>
    <property type="match status" value="1"/>
</dbReference>
<keyword evidence="3" id="KW-0238">DNA-binding</keyword>
<proteinExistence type="inferred from homology"/>
<dbReference type="GO" id="GO:0003700">
    <property type="term" value="F:DNA-binding transcription factor activity"/>
    <property type="evidence" value="ECO:0007669"/>
    <property type="project" value="InterPro"/>
</dbReference>
<dbReference type="GO" id="GO:0032993">
    <property type="term" value="C:protein-DNA complex"/>
    <property type="evidence" value="ECO:0007669"/>
    <property type="project" value="TreeGrafter"/>
</dbReference>
<dbReference type="InterPro" id="IPR036390">
    <property type="entry name" value="WH_DNA-bd_sf"/>
</dbReference>
<evidence type="ECO:0000313" key="7">
    <source>
        <dbReference type="Proteomes" id="UP000018840"/>
    </source>
</evidence>
<dbReference type="PRINTS" id="PR00039">
    <property type="entry name" value="HTHLYSR"/>
</dbReference>
<dbReference type="GO" id="GO:0003677">
    <property type="term" value="F:DNA binding"/>
    <property type="evidence" value="ECO:0007669"/>
    <property type="project" value="UniProtKB-KW"/>
</dbReference>
<dbReference type="EMBL" id="AZMC01000226">
    <property type="protein sequence ID" value="ETI87343.1"/>
    <property type="molecule type" value="Genomic_DNA"/>
</dbReference>
<keyword evidence="2" id="KW-0805">Transcription regulation</keyword>
<protein>
    <submittedName>
        <fullName evidence="6">LysR substrate binding protein</fullName>
    </submittedName>
</protein>
<dbReference type="PANTHER" id="PTHR30346:SF28">
    <property type="entry name" value="HTH-TYPE TRANSCRIPTIONAL REGULATOR CYNR"/>
    <property type="match status" value="1"/>
</dbReference>
<dbReference type="Gene3D" id="3.40.190.290">
    <property type="match status" value="1"/>
</dbReference>
<sequence length="313" mass="35675">MYSESIQLDDLQREGVSMDLDYYRDFMTIARVGTIAEAARQLRIAQPALSHRLKQLEEHLNAPLIKTGRGVRKIELTEAGEYLYERAQYLLSTEDNLKREVTHRVQGTAGILKVSLSPSTAMMFIRDYLVPFSRTYPQVQHRLNEVTINEQTNQLLAGESEIGVANAPLVYPDLFQILHTERERLLIASSRQSRWNASRQPIVSLEALRHTPLALSRGCAPIFLDACHKYEITPSVLSICTTRTAALIWARENRACAIVPEQEAENFSNEVYYTALDVPDLYVQKSFVIVRDRPLTKVAQNFLDFYNLTLAET</sequence>
<dbReference type="InterPro" id="IPR036388">
    <property type="entry name" value="WH-like_DNA-bd_sf"/>
</dbReference>
<feature type="domain" description="HTH lysR-type" evidence="5">
    <location>
        <begin position="18"/>
        <end position="77"/>
    </location>
</feature>
<evidence type="ECO:0000259" key="5">
    <source>
        <dbReference type="PROSITE" id="PS50931"/>
    </source>
</evidence>
<evidence type="ECO:0000256" key="2">
    <source>
        <dbReference type="ARBA" id="ARBA00023015"/>
    </source>
</evidence>
<reference evidence="6 7" key="1">
    <citation type="submission" date="2013-12" db="EMBL/GenBank/DDBJ databases">
        <title>A Varibaculum cambriense genome reconstructed from a premature infant gut community with otherwise low bacterial novelty that shifts toward anaerobic metabolism during the third week of life.</title>
        <authorList>
            <person name="Brown C.T."/>
            <person name="Sharon I."/>
            <person name="Thomas B.C."/>
            <person name="Castelle C.J."/>
            <person name="Morowitz M.J."/>
            <person name="Banfield J.F."/>
        </authorList>
    </citation>
    <scope>NUCLEOTIDE SEQUENCE [LARGE SCALE GENOMIC DNA]</scope>
    <source>
        <strain evidence="7">DORA_17_25</strain>
    </source>
</reference>
<dbReference type="PANTHER" id="PTHR30346">
    <property type="entry name" value="TRANSCRIPTIONAL DUAL REGULATOR HCAR-RELATED"/>
    <property type="match status" value="1"/>
</dbReference>
<evidence type="ECO:0000256" key="4">
    <source>
        <dbReference type="ARBA" id="ARBA00023163"/>
    </source>
</evidence>
<name>W1U6X9_9FIRM</name>
<dbReference type="PROSITE" id="PS50931">
    <property type="entry name" value="HTH_LYSR"/>
    <property type="match status" value="1"/>
</dbReference>
<dbReference type="InterPro" id="IPR005119">
    <property type="entry name" value="LysR_subst-bd"/>
</dbReference>
<dbReference type="SUPFAM" id="SSF46785">
    <property type="entry name" value="Winged helix' DNA-binding domain"/>
    <property type="match status" value="1"/>
</dbReference>
<dbReference type="SUPFAM" id="SSF53850">
    <property type="entry name" value="Periplasmic binding protein-like II"/>
    <property type="match status" value="1"/>
</dbReference>
<keyword evidence="4" id="KW-0804">Transcription</keyword>
<organism evidence="6 7">
    <name type="scientific">Negativicoccus succinicivorans DORA_17_25</name>
    <dbReference type="NCBI Taxonomy" id="1403945"/>
    <lineage>
        <taxon>Bacteria</taxon>
        <taxon>Bacillati</taxon>
        <taxon>Bacillota</taxon>
        <taxon>Negativicutes</taxon>
        <taxon>Veillonellales</taxon>
        <taxon>Veillonellaceae</taxon>
        <taxon>Negativicoccus</taxon>
    </lineage>
</organism>
<evidence type="ECO:0000256" key="3">
    <source>
        <dbReference type="ARBA" id="ARBA00023125"/>
    </source>
</evidence>